<accession>A0A1F7HIR9</accession>
<dbReference type="Pfam" id="PF03575">
    <property type="entry name" value="Peptidase_S51"/>
    <property type="match status" value="1"/>
</dbReference>
<keyword evidence="2" id="KW-0645">Protease</keyword>
<evidence type="ECO:0000256" key="2">
    <source>
        <dbReference type="ARBA" id="ARBA00022670"/>
    </source>
</evidence>
<dbReference type="Proteomes" id="UP000177199">
    <property type="component" value="Unassembled WGS sequence"/>
</dbReference>
<dbReference type="Gene3D" id="3.40.50.880">
    <property type="match status" value="1"/>
</dbReference>
<keyword evidence="3" id="KW-0378">Hydrolase</keyword>
<sequence>MTKYILHGGYTRIKNKFNEKFFKEILLGFKSSAKILLVLFARKEKEWPMLEKRERDHLTKSRQDLKLVFEIANKKIDILERQIKYADVIYILGGENEPLQKQLRRVNYLKSLLKGKVVVGSSAGAYALSKYYYSVHNKGIFEGLGILPIKVLAHYTPRLGKKLEELKAHKENLKTYALEETKHIVLDE</sequence>
<evidence type="ECO:0000313" key="6">
    <source>
        <dbReference type="Proteomes" id="UP000177199"/>
    </source>
</evidence>
<comment type="caution">
    <text evidence="5">The sequence shown here is derived from an EMBL/GenBank/DDBJ whole genome shotgun (WGS) entry which is preliminary data.</text>
</comment>
<dbReference type="EMBL" id="MFZV01000022">
    <property type="protein sequence ID" value="OGK31110.1"/>
    <property type="molecule type" value="Genomic_DNA"/>
</dbReference>
<keyword evidence="4" id="KW-0720">Serine protease</keyword>
<gene>
    <name evidence="5" type="ORF">A3F29_04730</name>
</gene>
<dbReference type="InterPro" id="IPR005320">
    <property type="entry name" value="Peptidase_S51"/>
</dbReference>
<reference evidence="5 6" key="1">
    <citation type="journal article" date="2016" name="Nat. Commun.">
        <title>Thousands of microbial genomes shed light on interconnected biogeochemical processes in an aquifer system.</title>
        <authorList>
            <person name="Anantharaman K."/>
            <person name="Brown C.T."/>
            <person name="Hug L.A."/>
            <person name="Sharon I."/>
            <person name="Castelle C.J."/>
            <person name="Probst A.J."/>
            <person name="Thomas B.C."/>
            <person name="Singh A."/>
            <person name="Wilkins M.J."/>
            <person name="Karaoz U."/>
            <person name="Brodie E.L."/>
            <person name="Williams K.H."/>
            <person name="Hubbard S.S."/>
            <person name="Banfield J.F."/>
        </authorList>
    </citation>
    <scope>NUCLEOTIDE SEQUENCE [LARGE SCALE GENOMIC DNA]</scope>
</reference>
<comment type="similarity">
    <text evidence="1">Belongs to the peptidase S51 family.</text>
</comment>
<evidence type="ECO:0008006" key="7">
    <source>
        <dbReference type="Google" id="ProtNLM"/>
    </source>
</evidence>
<dbReference type="AlphaFoldDB" id="A0A1F7HIR9"/>
<evidence type="ECO:0000256" key="3">
    <source>
        <dbReference type="ARBA" id="ARBA00022801"/>
    </source>
</evidence>
<dbReference type="InterPro" id="IPR029062">
    <property type="entry name" value="Class_I_gatase-like"/>
</dbReference>
<name>A0A1F7HIR9_9BACT</name>
<evidence type="ECO:0000256" key="4">
    <source>
        <dbReference type="ARBA" id="ARBA00022825"/>
    </source>
</evidence>
<dbReference type="SUPFAM" id="SSF52317">
    <property type="entry name" value="Class I glutamine amidotransferase-like"/>
    <property type="match status" value="1"/>
</dbReference>
<evidence type="ECO:0000256" key="1">
    <source>
        <dbReference type="ARBA" id="ARBA00006534"/>
    </source>
</evidence>
<dbReference type="GO" id="GO:0006508">
    <property type="term" value="P:proteolysis"/>
    <property type="evidence" value="ECO:0007669"/>
    <property type="project" value="UniProtKB-KW"/>
</dbReference>
<protein>
    <recommendedName>
        <fullName evidence="7">Peptidase</fullName>
    </recommendedName>
</protein>
<evidence type="ECO:0000313" key="5">
    <source>
        <dbReference type="EMBL" id="OGK31110.1"/>
    </source>
</evidence>
<dbReference type="GO" id="GO:0008236">
    <property type="term" value="F:serine-type peptidase activity"/>
    <property type="evidence" value="ECO:0007669"/>
    <property type="project" value="UniProtKB-KW"/>
</dbReference>
<organism evidence="5 6">
    <name type="scientific">Candidatus Roizmanbacteria bacterium RIFCSPHIGHO2_12_FULL_33_9</name>
    <dbReference type="NCBI Taxonomy" id="1802045"/>
    <lineage>
        <taxon>Bacteria</taxon>
        <taxon>Candidatus Roizmaniibacteriota</taxon>
    </lineage>
</organism>
<proteinExistence type="inferred from homology"/>